<dbReference type="Pfam" id="PF01613">
    <property type="entry name" value="Flavin_Reduct"/>
    <property type="match status" value="1"/>
</dbReference>
<sequence>MTVQLDPATLDAAACYRLMTGVVVPRPIAWVSTLHEDGRVNLAPFSCYTFVSYEPILVGISIGRRAGALKDTAANIQREREFVLQVAHESEAALVHASAEPFPPTVSEVEQLGLRTEPSRLVRTPRLSTAPVALECALEQVMTFGNAGSQFVVGRVVLAHVRDELYRDGKIETDQLRPLARIAGPSYATIGRLFRFRPNGQRG</sequence>
<evidence type="ECO:0000256" key="4">
    <source>
        <dbReference type="ARBA" id="ARBA00038054"/>
    </source>
</evidence>
<proteinExistence type="inferred from homology"/>
<name>A0A2W4LS62_9PSEU</name>
<dbReference type="PANTHER" id="PTHR33798:SF5">
    <property type="entry name" value="FLAVIN REDUCTASE LIKE DOMAIN-CONTAINING PROTEIN"/>
    <property type="match status" value="1"/>
</dbReference>
<comment type="caution">
    <text evidence="7">The sequence shown here is derived from an EMBL/GenBank/DDBJ whole genome shotgun (WGS) entry which is preliminary data.</text>
</comment>
<evidence type="ECO:0000256" key="3">
    <source>
        <dbReference type="ARBA" id="ARBA00022643"/>
    </source>
</evidence>
<accession>A0A2W4LS62</accession>
<gene>
    <name evidence="6" type="ORF">DIU77_010770</name>
    <name evidence="7" type="ORF">DIU77_03590</name>
</gene>
<organism evidence="7">
    <name type="scientific">Thermocrispum agreste</name>
    <dbReference type="NCBI Taxonomy" id="37925"/>
    <lineage>
        <taxon>Bacteria</taxon>
        <taxon>Bacillati</taxon>
        <taxon>Actinomycetota</taxon>
        <taxon>Actinomycetes</taxon>
        <taxon>Pseudonocardiales</taxon>
        <taxon>Pseudonocardiaceae</taxon>
        <taxon>Thermocrispum</taxon>
    </lineage>
</organism>
<comment type="similarity">
    <text evidence="4">Belongs to the flavoredoxin family.</text>
</comment>
<reference evidence="7" key="2">
    <citation type="submission" date="2018-05" db="EMBL/GenBank/DDBJ databases">
        <authorList>
            <person name="Lanie J.A."/>
            <person name="Ng W.-L."/>
            <person name="Kazmierczak K.M."/>
            <person name="Andrzejewski T.M."/>
            <person name="Davidsen T.M."/>
            <person name="Wayne K.J."/>
            <person name="Tettelin H."/>
            <person name="Glass J.I."/>
            <person name="Rusch D."/>
            <person name="Podicherti R."/>
            <person name="Tsui H.-C.T."/>
            <person name="Winkler M.E."/>
        </authorList>
    </citation>
    <scope>NUCLEOTIDE SEQUENCE</scope>
    <source>
        <strain evidence="7">ZC4RG45</strain>
    </source>
</reference>
<evidence type="ECO:0000313" key="8">
    <source>
        <dbReference type="Proteomes" id="UP000249324"/>
    </source>
</evidence>
<dbReference type="AlphaFoldDB" id="A0A2W4LS62"/>
<evidence type="ECO:0000313" key="6">
    <source>
        <dbReference type="EMBL" id="MFO7192712.1"/>
    </source>
</evidence>
<dbReference type="InterPro" id="IPR012349">
    <property type="entry name" value="Split_barrel_FMN-bd"/>
</dbReference>
<evidence type="ECO:0000313" key="7">
    <source>
        <dbReference type="EMBL" id="PZN00504.1"/>
    </source>
</evidence>
<keyword evidence="3" id="KW-0288">FMN</keyword>
<reference evidence="6" key="4">
    <citation type="submission" date="2023-08" db="EMBL/GenBank/DDBJ databases">
        <authorList>
            <person name="Guima S.E.S."/>
            <person name="Martins L.F."/>
            <person name="Silva A.M."/>
            <person name="Setubal J.C."/>
        </authorList>
    </citation>
    <scope>NUCLEOTIDE SEQUENCE</scope>
    <source>
        <strain evidence="6">ZC4RG45</strain>
    </source>
</reference>
<comment type="cofactor">
    <cofactor evidence="1">
        <name>FMN</name>
        <dbReference type="ChEBI" id="CHEBI:58210"/>
    </cofactor>
</comment>
<dbReference type="PANTHER" id="PTHR33798">
    <property type="entry name" value="FLAVOPROTEIN OXYGENASE"/>
    <property type="match status" value="1"/>
</dbReference>
<dbReference type="STRING" id="1111738.GCA_000427905_00260"/>
<dbReference type="EMBL" id="QGUI01000085">
    <property type="protein sequence ID" value="PZN00504.1"/>
    <property type="molecule type" value="Genomic_DNA"/>
</dbReference>
<evidence type="ECO:0000256" key="1">
    <source>
        <dbReference type="ARBA" id="ARBA00001917"/>
    </source>
</evidence>
<protein>
    <submittedName>
        <fullName evidence="7">Flavin reductase family protein</fullName>
        <ecNumber evidence="6">1.5.1.-</ecNumber>
    </submittedName>
</protein>
<dbReference type="EC" id="1.5.1.-" evidence="6"/>
<dbReference type="SUPFAM" id="SSF50475">
    <property type="entry name" value="FMN-binding split barrel"/>
    <property type="match status" value="1"/>
</dbReference>
<evidence type="ECO:0000256" key="2">
    <source>
        <dbReference type="ARBA" id="ARBA00022630"/>
    </source>
</evidence>
<dbReference type="SMART" id="SM00903">
    <property type="entry name" value="Flavin_Reduct"/>
    <property type="match status" value="1"/>
</dbReference>
<dbReference type="Gene3D" id="2.30.110.10">
    <property type="entry name" value="Electron Transport, Fmn-binding Protein, Chain A"/>
    <property type="match status" value="1"/>
</dbReference>
<dbReference type="InterPro" id="IPR002563">
    <property type="entry name" value="Flavin_Rdtase-like_dom"/>
</dbReference>
<keyword evidence="6" id="KW-0560">Oxidoreductase</keyword>
<feature type="domain" description="Flavin reductase like" evidence="5">
    <location>
        <begin position="21"/>
        <end position="173"/>
    </location>
</feature>
<evidence type="ECO:0000259" key="5">
    <source>
        <dbReference type="SMART" id="SM00903"/>
    </source>
</evidence>
<dbReference type="Proteomes" id="UP000249324">
    <property type="component" value="Unassembled WGS sequence"/>
</dbReference>
<dbReference type="GO" id="GO:0010181">
    <property type="term" value="F:FMN binding"/>
    <property type="evidence" value="ECO:0007669"/>
    <property type="project" value="InterPro"/>
</dbReference>
<reference evidence="6" key="1">
    <citation type="submission" date="2018-05" db="EMBL/GenBank/DDBJ databases">
        <authorList>
            <person name="Moura L."/>
            <person name="Setubal J.C."/>
        </authorList>
    </citation>
    <scope>NUCLEOTIDE SEQUENCE</scope>
    <source>
        <strain evidence="6">ZC4RG45</strain>
    </source>
</reference>
<keyword evidence="2" id="KW-0285">Flavoprotein</keyword>
<reference evidence="6 8" key="3">
    <citation type="journal article" date="2021" name="BMC Genomics">
        <title>Genome-resolved metagenome and metatranscriptome analyses of thermophilic composting reveal key bacterial players and their metabolic interactions.</title>
        <authorList>
            <person name="Braga L.P.P."/>
            <person name="Pereira R.V."/>
            <person name="Martins L.F."/>
            <person name="Moura L.M.S."/>
            <person name="Sanchez F.B."/>
            <person name="Patane J.S.L."/>
            <person name="da Silva A.M."/>
            <person name="Setubal J.C."/>
        </authorList>
    </citation>
    <scope>NUCLEOTIDE SEQUENCE [LARGE SCALE GENOMIC DNA]</scope>
    <source>
        <strain evidence="6">ZC4RG45</strain>
    </source>
</reference>
<dbReference type="GO" id="GO:0016646">
    <property type="term" value="F:oxidoreductase activity, acting on the CH-NH group of donors, NAD or NADP as acceptor"/>
    <property type="evidence" value="ECO:0007669"/>
    <property type="project" value="UniProtKB-ARBA"/>
</dbReference>
<dbReference type="EMBL" id="QGUI02000122">
    <property type="protein sequence ID" value="MFO7192712.1"/>
    <property type="molecule type" value="Genomic_DNA"/>
</dbReference>